<organism evidence="1">
    <name type="scientific">freshwater metagenome</name>
    <dbReference type="NCBI Taxonomy" id="449393"/>
    <lineage>
        <taxon>unclassified sequences</taxon>
        <taxon>metagenomes</taxon>
        <taxon>ecological metagenomes</taxon>
    </lineage>
</organism>
<evidence type="ECO:0000313" key="1">
    <source>
        <dbReference type="EMBL" id="CAB4572770.1"/>
    </source>
</evidence>
<gene>
    <name evidence="1" type="ORF">UFOPK1603_01270</name>
</gene>
<accession>A0A6J6E860</accession>
<protein>
    <submittedName>
        <fullName evidence="1">Unannotated protein</fullName>
    </submittedName>
</protein>
<dbReference type="EMBL" id="CAEZTG010000125">
    <property type="protein sequence ID" value="CAB4572770.1"/>
    <property type="molecule type" value="Genomic_DNA"/>
</dbReference>
<reference evidence="1" key="1">
    <citation type="submission" date="2020-05" db="EMBL/GenBank/DDBJ databases">
        <authorList>
            <person name="Chiriac C."/>
            <person name="Salcher M."/>
            <person name="Ghai R."/>
            <person name="Kavagutti S V."/>
        </authorList>
    </citation>
    <scope>NUCLEOTIDE SEQUENCE</scope>
</reference>
<sequence>MRGNFVDRAHVEHLLGAVLTAQEENLASEFLSDLTGEVRRTESTIETGHIGIGLFELCMFCTCKREIAHNVKTVSATGSPTRNNADHNLGHEPNEPLHFKDVESAATRWVNCVGSFAVGVLVAVLAANSLIAAGAEGPATVSW</sequence>
<name>A0A6J6E860_9ZZZZ</name>
<dbReference type="AlphaFoldDB" id="A0A6J6E860"/>
<proteinExistence type="predicted"/>